<evidence type="ECO:0000313" key="4">
    <source>
        <dbReference type="EMBL" id="QBF26939.1"/>
    </source>
</evidence>
<reference evidence="4 5" key="1">
    <citation type="submission" date="2019-02" db="EMBL/GenBank/DDBJ databases">
        <title>Complete genome sequence of Pseudomonas sp. SNU WT1 isolated from rainbow trout.</title>
        <authorList>
            <person name="Oh W.T."/>
            <person name="Park S.C."/>
        </authorList>
    </citation>
    <scope>NUCLEOTIDE SEQUENCE [LARGE SCALE GENOMIC DNA]</scope>
    <source>
        <strain evidence="4 5">SNU WT1</strain>
    </source>
</reference>
<gene>
    <name evidence="4" type="ORF">EXN22_15040</name>
</gene>
<dbReference type="OrthoDB" id="1467561at2"/>
<keyword evidence="2" id="KW-0677">Repeat</keyword>
<dbReference type="KEGG" id="ptk:EXN22_15040"/>
<evidence type="ECO:0000256" key="2">
    <source>
        <dbReference type="ARBA" id="ARBA00022737"/>
    </source>
</evidence>
<dbReference type="Gene3D" id="3.80.10.10">
    <property type="entry name" value="Ribonuclease Inhibitor"/>
    <property type="match status" value="1"/>
</dbReference>
<evidence type="ECO:0000256" key="1">
    <source>
        <dbReference type="ARBA" id="ARBA00022614"/>
    </source>
</evidence>
<dbReference type="AlphaFoldDB" id="A0A411MJH1"/>
<evidence type="ECO:0000313" key="5">
    <source>
        <dbReference type="Proteomes" id="UP000291130"/>
    </source>
</evidence>
<dbReference type="RefSeq" id="WP_130264804.1">
    <property type="nucleotide sequence ID" value="NZ_CP035952.1"/>
</dbReference>
<dbReference type="Proteomes" id="UP000291130">
    <property type="component" value="Chromosome"/>
</dbReference>
<feature type="domain" description="Dermonecrotic toxin N-terminal" evidence="3">
    <location>
        <begin position="81"/>
        <end position="343"/>
    </location>
</feature>
<dbReference type="PROSITE" id="PS51450">
    <property type="entry name" value="LRR"/>
    <property type="match status" value="1"/>
</dbReference>
<evidence type="ECO:0000259" key="3">
    <source>
        <dbReference type="Pfam" id="PF20178"/>
    </source>
</evidence>
<sequence length="1271" mass="141631">MPTLSPDNPHHALLSQRLPSDAQHFTSDHWSALRTSLHPAQGLPGSEADWFANAAPYLREALLDSQAQLRRSQMALARSLKGLQSIAGFAEPLLRARLLADHGLSASLPGSELIRVYQTYHWTGARYLNSHDRQSLLEAALHNFGDDVSFSADSALALSADIEVEPIMVSSFVTISPDLPAHELHLPSERYRIKRLPLSPADFAQSCRQLDLGRQYQDHLQALYEAPANRTQVREQGAAVYRDQLRVALALAHLHHHLDRPAIRAVQALLDGKARRCWVLGLLGATLHDALAIDADDAGVLLYLPGDTESLQQYADFASLGQALQTRLLAPGFRRLLIGRVPLEQRASVLDKLRQRLDASDTGNAEAHWQPRADAKLQIARGTLVEPLFGYLQDRHLERLKAEARLLAVPTADADVQASDARKQRLESFGLNVLNLASFFIPGLGEIMLAVTAWQLLNECIDGVEDWYLGDRDTALQHAASVGINLSLIAGLAVAGKVATRLFNSPLMERLDPVTLADGSDRLWQPDLAPYRSDVELPEGLEANQRGQYLLAGKHYIRIEGQLYEQRLDADGEQWRIVHPQRPEAWQPPLLHNDEGAWRAAHEQPLDWTYPTLVRRLNEAYQGYSDAQLQTARLISGIDRAQLRQVHLRGEPCPPLLADSLQRLTPAIEPSPHESSASLQLRADYPHLNRPLAARLLRHLQPGEISAWQAGEPLPAWFSLLARQVNNEVPLSRALEGLFVPGLASSDSEHLLLACLQRLPGWSPALRLELRGASPEGPLLASIGDASARQRCMVLKSALGYEAWRFDRPAPGTVHADLYAALLEALPATQRQALGLMAGSAEPLRLAIQAKATASREQAARWLWGHARPAPARARLLGGTPSGENNPYSGHRLPTAYLTRRMHRLYPSFAERDIAHTLQQWRAEGINVIREVRAHEQALRQLRQDLQTWAGQTPRRQRAIEPLVEAWRHNSARLLGSGEQLQSLSLANLELENHDLQTLVLPDRFFHIRDLDLGGNRQLSQLPAGLLARFPDLERVYLDGCRFDQLPNLVRPARLEALDMGNNRLTWDGRAQSTLHSFTHLRLLELSNNPLLQAPDLRGLPALRVINLTHCSLTELPTGLASLDHPVSLDLGDNQFTQLPEPLQIPEPVARVMCLESNWLSPRVLEQIETYYLEHGVDLLVAEGDYEELLSGITPEQRQLWNRLPLAYRRALRVLTLGDAFARDPQQAQQRLWQRIERMDQDPAFLAQALGRPAGELLELPLPGGGEPPRS</sequence>
<keyword evidence="1" id="KW-0433">Leucine-rich repeat</keyword>
<dbReference type="EMBL" id="CP035952">
    <property type="protein sequence ID" value="QBF26939.1"/>
    <property type="molecule type" value="Genomic_DNA"/>
</dbReference>
<dbReference type="Pfam" id="PF20178">
    <property type="entry name" value="ToxA_N"/>
    <property type="match status" value="1"/>
</dbReference>
<keyword evidence="5" id="KW-1185">Reference proteome</keyword>
<dbReference type="PANTHER" id="PTHR24366:SF168">
    <property type="entry name" value="GH22922P-RELATED"/>
    <property type="match status" value="1"/>
</dbReference>
<dbReference type="InterPro" id="IPR046673">
    <property type="entry name" value="ToxA_N"/>
</dbReference>
<dbReference type="PANTHER" id="PTHR24366">
    <property type="entry name" value="IG(IMMUNOGLOBULIN) AND LRR(LEUCINE RICH REPEAT) DOMAINS"/>
    <property type="match status" value="1"/>
</dbReference>
<organism evidence="4 5">
    <name type="scientific">Pseudomonas tructae</name>
    <dbReference type="NCBI Taxonomy" id="2518644"/>
    <lineage>
        <taxon>Bacteria</taxon>
        <taxon>Pseudomonadati</taxon>
        <taxon>Pseudomonadota</taxon>
        <taxon>Gammaproteobacteria</taxon>
        <taxon>Pseudomonadales</taxon>
        <taxon>Pseudomonadaceae</taxon>
        <taxon>Pseudomonas</taxon>
    </lineage>
</organism>
<proteinExistence type="predicted"/>
<dbReference type="InterPro" id="IPR032675">
    <property type="entry name" value="LRR_dom_sf"/>
</dbReference>
<name>A0A411MJH1_9PSED</name>
<dbReference type="SUPFAM" id="SSF52058">
    <property type="entry name" value="L domain-like"/>
    <property type="match status" value="1"/>
</dbReference>
<dbReference type="InterPro" id="IPR001611">
    <property type="entry name" value="Leu-rich_rpt"/>
</dbReference>
<protein>
    <submittedName>
        <fullName evidence="4">Leucine-rich repeat domain-containing protein</fullName>
    </submittedName>
</protein>
<accession>A0A411MJH1</accession>